<name>A0A392T4A8_9FABA</name>
<protein>
    <submittedName>
        <fullName evidence="1">Uncharacterized protein</fullName>
    </submittedName>
</protein>
<dbReference type="EMBL" id="LXQA010492529">
    <property type="protein sequence ID" value="MCI55217.1"/>
    <property type="molecule type" value="Genomic_DNA"/>
</dbReference>
<evidence type="ECO:0000313" key="2">
    <source>
        <dbReference type="Proteomes" id="UP000265520"/>
    </source>
</evidence>
<keyword evidence="2" id="KW-1185">Reference proteome</keyword>
<dbReference type="AlphaFoldDB" id="A0A392T4A8"/>
<evidence type="ECO:0000313" key="1">
    <source>
        <dbReference type="EMBL" id="MCI55217.1"/>
    </source>
</evidence>
<comment type="caution">
    <text evidence="1">The sequence shown here is derived from an EMBL/GenBank/DDBJ whole genome shotgun (WGS) entry which is preliminary data.</text>
</comment>
<feature type="non-terminal residue" evidence="1">
    <location>
        <position position="1"/>
    </location>
</feature>
<sequence length="49" mass="5484">RWASQVSLGEHHVRRFLAPAIKFQFAVQACSLGKEELAGRGRARWASTC</sequence>
<organism evidence="1 2">
    <name type="scientific">Trifolium medium</name>
    <dbReference type="NCBI Taxonomy" id="97028"/>
    <lineage>
        <taxon>Eukaryota</taxon>
        <taxon>Viridiplantae</taxon>
        <taxon>Streptophyta</taxon>
        <taxon>Embryophyta</taxon>
        <taxon>Tracheophyta</taxon>
        <taxon>Spermatophyta</taxon>
        <taxon>Magnoliopsida</taxon>
        <taxon>eudicotyledons</taxon>
        <taxon>Gunneridae</taxon>
        <taxon>Pentapetalae</taxon>
        <taxon>rosids</taxon>
        <taxon>fabids</taxon>
        <taxon>Fabales</taxon>
        <taxon>Fabaceae</taxon>
        <taxon>Papilionoideae</taxon>
        <taxon>50 kb inversion clade</taxon>
        <taxon>NPAAA clade</taxon>
        <taxon>Hologalegina</taxon>
        <taxon>IRL clade</taxon>
        <taxon>Trifolieae</taxon>
        <taxon>Trifolium</taxon>
    </lineage>
</organism>
<accession>A0A392T4A8</accession>
<reference evidence="1 2" key="1">
    <citation type="journal article" date="2018" name="Front. Plant Sci.">
        <title>Red Clover (Trifolium pratense) and Zigzag Clover (T. medium) - A Picture of Genomic Similarities and Differences.</title>
        <authorList>
            <person name="Dluhosova J."/>
            <person name="Istvanek J."/>
            <person name="Nedelnik J."/>
            <person name="Repkova J."/>
        </authorList>
    </citation>
    <scope>NUCLEOTIDE SEQUENCE [LARGE SCALE GENOMIC DNA]</scope>
    <source>
        <strain evidence="2">cv. 10/8</strain>
        <tissue evidence="1">Leaf</tissue>
    </source>
</reference>
<dbReference type="Proteomes" id="UP000265520">
    <property type="component" value="Unassembled WGS sequence"/>
</dbReference>
<proteinExistence type="predicted"/>